<organism evidence="2 3">
    <name type="scientific">Solimicrobium silvestre</name>
    <dbReference type="NCBI Taxonomy" id="2099400"/>
    <lineage>
        <taxon>Bacteria</taxon>
        <taxon>Pseudomonadati</taxon>
        <taxon>Pseudomonadota</taxon>
        <taxon>Betaproteobacteria</taxon>
        <taxon>Burkholderiales</taxon>
        <taxon>Oxalobacteraceae</taxon>
        <taxon>Solimicrobium</taxon>
    </lineage>
</organism>
<dbReference type="Proteomes" id="UP000237839">
    <property type="component" value="Unassembled WGS sequence"/>
</dbReference>
<dbReference type="InterPro" id="IPR037401">
    <property type="entry name" value="SnoaL-like"/>
</dbReference>
<sequence length="122" mass="13646">MSIATATSLIQEQLDAYNAKDLERWLATYAPDAEQYTLHGECFARGHAEMRTRIAARFLEPDLHAKLINRTVMGNIVVDLEVITRNFPEGLGTVEMLCIYEVVNGLIQKASFSMGSAKLDVR</sequence>
<dbReference type="Gene3D" id="3.10.450.50">
    <property type="match status" value="1"/>
</dbReference>
<evidence type="ECO:0000259" key="1">
    <source>
        <dbReference type="Pfam" id="PF12680"/>
    </source>
</evidence>
<feature type="domain" description="SnoaL-like" evidence="1">
    <location>
        <begin position="11"/>
        <end position="108"/>
    </location>
</feature>
<evidence type="ECO:0000313" key="3">
    <source>
        <dbReference type="Proteomes" id="UP000237839"/>
    </source>
</evidence>
<dbReference type="PIRSF" id="PIRSF030561">
    <property type="entry name" value="UCP030561"/>
    <property type="match status" value="1"/>
</dbReference>
<dbReference type="RefSeq" id="WP_105534328.1">
    <property type="nucleotide sequence ID" value="NZ_PUGF01000038.1"/>
</dbReference>
<dbReference type="InterPro" id="IPR032710">
    <property type="entry name" value="NTF2-like_dom_sf"/>
</dbReference>
<protein>
    <recommendedName>
        <fullName evidence="1">SnoaL-like domain-containing protein</fullName>
    </recommendedName>
</protein>
<accession>A0A2S9GSL5</accession>
<dbReference type="SUPFAM" id="SSF54427">
    <property type="entry name" value="NTF2-like"/>
    <property type="match status" value="1"/>
</dbReference>
<proteinExistence type="predicted"/>
<dbReference type="Pfam" id="PF12680">
    <property type="entry name" value="SnoaL_2"/>
    <property type="match status" value="1"/>
</dbReference>
<dbReference type="AlphaFoldDB" id="A0A2S9GSL5"/>
<dbReference type="InterPro" id="IPR008317">
    <property type="entry name" value="UCP030561"/>
</dbReference>
<dbReference type="EMBL" id="PUGF01000038">
    <property type="protein sequence ID" value="PRC90686.1"/>
    <property type="molecule type" value="Genomic_DNA"/>
</dbReference>
<comment type="caution">
    <text evidence="2">The sequence shown here is derived from an EMBL/GenBank/DDBJ whole genome shotgun (WGS) entry which is preliminary data.</text>
</comment>
<evidence type="ECO:0000313" key="2">
    <source>
        <dbReference type="EMBL" id="PRC90686.1"/>
    </source>
</evidence>
<name>A0A2S9GSL5_9BURK</name>
<gene>
    <name evidence="2" type="ORF">S2091_4579</name>
</gene>
<reference evidence="2 3" key="1">
    <citation type="submission" date="2018-02" db="EMBL/GenBank/DDBJ databases">
        <title>Solimicrobium silvestre gen. nov., sp. nov., isolated from alpine forest soil.</title>
        <authorList>
            <person name="Margesin R."/>
            <person name="Albuquerque L."/>
            <person name="Zhang D.-C."/>
            <person name="Froufe H.J.C."/>
            <person name="Severino R."/>
            <person name="Roxo I."/>
            <person name="Egas C."/>
            <person name="Da Costa M.S."/>
        </authorList>
    </citation>
    <scope>NUCLEOTIDE SEQUENCE [LARGE SCALE GENOMIC DNA]</scope>
    <source>
        <strain evidence="2 3">S20-91</strain>
    </source>
</reference>
<keyword evidence="3" id="KW-1185">Reference proteome</keyword>
<dbReference type="OrthoDB" id="9799296at2"/>